<feature type="domain" description="eCIS core" evidence="2">
    <location>
        <begin position="64"/>
        <end position="129"/>
    </location>
</feature>
<evidence type="ECO:0000256" key="1">
    <source>
        <dbReference type="SAM" id="MobiDB-lite"/>
    </source>
</evidence>
<dbReference type="RefSeq" id="WP_017453325.1">
    <property type="nucleotide sequence ID" value="NZ_CP008956.1"/>
</dbReference>
<sequence length="718" mass="77087">MSQYAQLERKSTQQGGASAVTQGRAVLEDQRADGPIAQKKLAGSLDAASPRSGRTLAGHNSTGLPRQLKAGVESLSGMSMNHVHVQYNSSRPAQLNAHAYAQGSDIHLAPGQEKHLPHEAWHVVQQAQGRVRPTMQMKAGLPVNDDAGLEHEADVMGARAVQLSAAENASPAPAVISTAGRGTVQRKIGFEMEYAIPLMQDAVTYKGLLSKSFNAAGTQRIARYLLGGPSYDNENALFSGQGFKVVNDKELDLMMANRALLEALEDDRMINEIPTGTKPAGIPEYVTDAVDELAPLSTARISGILGAVSQHMGQAFAVASGEQPGALPGASGYSVGFPGNDILNYYRQHKKSLKKIEPAVKSVKDAIKDRIAPQVTVGIIPSSLTEIHNYVSTSGVMDANQKSSDKEREYAPRIARATKLGNRYAAEVMQVLTKRVWFGHLAPIEQDQLSGIVTLITHYIVGESYCRSDEFEPYKVVKNAVPLMAKIDLGTVRSAAPGLAAKLPGQMQEDTARAIKDHPLFAPDKVLSELKTKRRNLKDDKNGDAGILKKESPTELTDKVLSGKTVDHRGKRFNRHDTLAPTLAAKLDGQKGVQLEFRRIAARPGHAEMTAMFMAIVNKTREINLKHLSSTEKQAIINAANTTLENASVPDQRKFSQETSALNRRAAKANVAASAKALWARTKAHVSNASPAVLAVEGALGAMAAIGVGVALYTGLGW</sequence>
<dbReference type="Pfam" id="PF13699">
    <property type="entry name" value="eCIS_core"/>
    <property type="match status" value="1"/>
</dbReference>
<gene>
    <name evidence="3" type="ORF">C798_13040</name>
</gene>
<feature type="region of interest" description="Disordered" evidence="1">
    <location>
        <begin position="1"/>
        <end position="64"/>
    </location>
</feature>
<accession>A0A6M3ZR63</accession>
<evidence type="ECO:0000259" key="2">
    <source>
        <dbReference type="Pfam" id="PF13699"/>
    </source>
</evidence>
<dbReference type="AlphaFoldDB" id="A0A6M3ZR63"/>
<evidence type="ECO:0000313" key="4">
    <source>
        <dbReference type="Proteomes" id="UP000501648"/>
    </source>
</evidence>
<dbReference type="Proteomes" id="UP000501648">
    <property type="component" value="Chromosome"/>
</dbReference>
<evidence type="ECO:0000313" key="3">
    <source>
        <dbReference type="EMBL" id="QJQ01124.1"/>
    </source>
</evidence>
<feature type="compositionally biased region" description="Polar residues" evidence="1">
    <location>
        <begin position="12"/>
        <end position="21"/>
    </location>
</feature>
<dbReference type="InterPro" id="IPR025295">
    <property type="entry name" value="eCIS_core_dom"/>
</dbReference>
<reference evidence="3 4" key="1">
    <citation type="journal article" date="2012" name="J. Bacteriol.">
        <title>Genome sequence of the pathogenic Herbaspirillum seropedicae strain Os34, isolated from rice roots.</title>
        <authorList>
            <person name="Ye W."/>
            <person name="Ye S."/>
            <person name="Liu J."/>
            <person name="Chang S."/>
            <person name="Chen M."/>
            <person name="Zhu B."/>
            <person name="Guo L."/>
            <person name="An Q."/>
        </authorList>
    </citation>
    <scope>NUCLEOTIDE SEQUENCE [LARGE SCALE GENOMIC DNA]</scope>
    <source>
        <strain evidence="3 4">Os34</strain>
    </source>
</reference>
<dbReference type="EMBL" id="CP008956">
    <property type="protein sequence ID" value="QJQ01124.1"/>
    <property type="molecule type" value="Genomic_DNA"/>
</dbReference>
<organism evidence="3 4">
    <name type="scientific">Herbaspirillum rubrisubalbicans Os34</name>
    <dbReference type="NCBI Taxonomy" id="1235827"/>
    <lineage>
        <taxon>Bacteria</taxon>
        <taxon>Pseudomonadati</taxon>
        <taxon>Pseudomonadota</taxon>
        <taxon>Betaproteobacteria</taxon>
        <taxon>Burkholderiales</taxon>
        <taxon>Oxalobacteraceae</taxon>
        <taxon>Herbaspirillum</taxon>
    </lineage>
</organism>
<name>A0A6M3ZR63_9BURK</name>
<proteinExistence type="predicted"/>
<protein>
    <submittedName>
        <fullName evidence="3">DUF4157 domain-containing protein</fullName>
    </submittedName>
</protein>